<keyword evidence="2" id="KW-0808">Transferase</keyword>
<feature type="domain" description="Methyltransferase" evidence="1">
    <location>
        <begin position="47"/>
        <end position="140"/>
    </location>
</feature>
<dbReference type="eggNOG" id="COG2226">
    <property type="taxonomic scope" value="Bacteria"/>
</dbReference>
<dbReference type="RefSeq" id="WP_012346746.1">
    <property type="nucleotide sequence ID" value="NC_010524.1"/>
</dbReference>
<keyword evidence="3" id="KW-1185">Reference proteome</keyword>
<organism evidence="2 3">
    <name type="scientific">Leptothrix cholodnii (strain ATCC 51168 / LMG 8142 / SP-6)</name>
    <name type="common">Leptothrix discophora (strain SP-6)</name>
    <dbReference type="NCBI Taxonomy" id="395495"/>
    <lineage>
        <taxon>Bacteria</taxon>
        <taxon>Pseudomonadati</taxon>
        <taxon>Pseudomonadota</taxon>
        <taxon>Betaproteobacteria</taxon>
        <taxon>Burkholderiales</taxon>
        <taxon>Sphaerotilaceae</taxon>
        <taxon>Leptothrix</taxon>
    </lineage>
</organism>
<dbReference type="InterPro" id="IPR041698">
    <property type="entry name" value="Methyltransf_25"/>
</dbReference>
<dbReference type="STRING" id="395495.Lcho_1718"/>
<proteinExistence type="predicted"/>
<reference evidence="2 3" key="1">
    <citation type="submission" date="2008-03" db="EMBL/GenBank/DDBJ databases">
        <title>Complete sequence of Leptothrix cholodnii SP-6.</title>
        <authorList>
            <consortium name="US DOE Joint Genome Institute"/>
            <person name="Copeland A."/>
            <person name="Lucas S."/>
            <person name="Lapidus A."/>
            <person name="Glavina del Rio T."/>
            <person name="Dalin E."/>
            <person name="Tice H."/>
            <person name="Bruce D."/>
            <person name="Goodwin L."/>
            <person name="Pitluck S."/>
            <person name="Chertkov O."/>
            <person name="Brettin T."/>
            <person name="Detter J.C."/>
            <person name="Han C."/>
            <person name="Kuske C.R."/>
            <person name="Schmutz J."/>
            <person name="Larimer F."/>
            <person name="Land M."/>
            <person name="Hauser L."/>
            <person name="Kyrpides N."/>
            <person name="Lykidis A."/>
            <person name="Emerson D."/>
            <person name="Richardson P."/>
        </authorList>
    </citation>
    <scope>NUCLEOTIDE SEQUENCE [LARGE SCALE GENOMIC DNA]</scope>
    <source>
        <strain evidence="3">ATCC 51168 / LMG 8142 / SP-6</strain>
    </source>
</reference>
<dbReference type="InterPro" id="IPR029063">
    <property type="entry name" value="SAM-dependent_MTases_sf"/>
</dbReference>
<dbReference type="Proteomes" id="UP000001693">
    <property type="component" value="Chromosome"/>
</dbReference>
<evidence type="ECO:0000259" key="1">
    <source>
        <dbReference type="Pfam" id="PF13649"/>
    </source>
</evidence>
<dbReference type="AlphaFoldDB" id="B1XY84"/>
<name>B1XY84_LEPCP</name>
<dbReference type="CDD" id="cd02440">
    <property type="entry name" value="AdoMet_MTases"/>
    <property type="match status" value="1"/>
</dbReference>
<protein>
    <submittedName>
        <fullName evidence="2">Methyltransferase type 11</fullName>
    </submittedName>
</protein>
<dbReference type="GO" id="GO:0008168">
    <property type="term" value="F:methyltransferase activity"/>
    <property type="evidence" value="ECO:0007669"/>
    <property type="project" value="UniProtKB-KW"/>
</dbReference>
<dbReference type="EMBL" id="CP001013">
    <property type="protein sequence ID" value="ACB33985.1"/>
    <property type="molecule type" value="Genomic_DNA"/>
</dbReference>
<dbReference type="HOGENOM" id="CLU_1244046_0_0_4"/>
<dbReference type="KEGG" id="lch:Lcho_1718"/>
<sequence length="222" mass="24764">MTRLSDNQRSIERYRHHAAGYDASAERTMPLRLRTIALLALKPGDVVVDVGAGTGLSYEPLLAQVGATGRVLAFEQSPDMFAHARRRAERLADARLWHVNAPAETVTLPEPADAVLFNYVHDISRTPAAVDNILRQARPGARIAMAGMKFFPWWTGPLNLLAWLKNRPYNARPADLWQPWDRVARHCERFELQATQWGMGYIACGVLRRESAAAPGRQGESA</sequence>
<evidence type="ECO:0000313" key="3">
    <source>
        <dbReference type="Proteomes" id="UP000001693"/>
    </source>
</evidence>
<dbReference type="GO" id="GO:0032259">
    <property type="term" value="P:methylation"/>
    <property type="evidence" value="ECO:0007669"/>
    <property type="project" value="UniProtKB-KW"/>
</dbReference>
<evidence type="ECO:0000313" key="2">
    <source>
        <dbReference type="EMBL" id="ACB33985.1"/>
    </source>
</evidence>
<accession>B1XY84</accession>
<gene>
    <name evidence="2" type="ordered locus">Lcho_1718</name>
</gene>
<dbReference type="SUPFAM" id="SSF53335">
    <property type="entry name" value="S-adenosyl-L-methionine-dependent methyltransferases"/>
    <property type="match status" value="1"/>
</dbReference>
<keyword evidence="2" id="KW-0489">Methyltransferase</keyword>
<dbReference type="Pfam" id="PF13649">
    <property type="entry name" value="Methyltransf_25"/>
    <property type="match status" value="1"/>
</dbReference>
<dbReference type="Gene3D" id="3.40.50.150">
    <property type="entry name" value="Vaccinia Virus protein VP39"/>
    <property type="match status" value="1"/>
</dbReference>
<dbReference type="OrthoDB" id="8595155at2"/>